<evidence type="ECO:0000313" key="2">
    <source>
        <dbReference type="EMBL" id="EDM03357.1"/>
    </source>
</evidence>
<dbReference type="EMBL" id="CH473947">
    <property type="protein sequence ID" value="EDM03357.1"/>
    <property type="molecule type" value="Genomic_DNA"/>
</dbReference>
<name>A6HBF2_RAT</name>
<sequence length="87" mass="10218">MVNVLLVNGDKQQVEVFLPHKHLKLLPSRLLFLLHFYPRYSSLLLSLFLPFSFPFSISTYLLLLVAFLYLLFTSFLLLSSLFFFLCL</sequence>
<keyword evidence="1" id="KW-1133">Transmembrane helix</keyword>
<reference evidence="3" key="1">
    <citation type="submission" date="2005-09" db="EMBL/GenBank/DDBJ databases">
        <authorList>
            <person name="Mural R.J."/>
            <person name="Li P.W."/>
            <person name="Adams M.D."/>
            <person name="Amanatides P.G."/>
            <person name="Baden-Tillson H."/>
            <person name="Barnstead M."/>
            <person name="Chin S.H."/>
            <person name="Dew I."/>
            <person name="Evans C.A."/>
            <person name="Ferriera S."/>
            <person name="Flanigan M."/>
            <person name="Fosler C."/>
            <person name="Glodek A."/>
            <person name="Gu Z."/>
            <person name="Holt R.A."/>
            <person name="Jennings D."/>
            <person name="Kraft C.L."/>
            <person name="Lu F."/>
            <person name="Nguyen T."/>
            <person name="Nusskern D.R."/>
            <person name="Pfannkoch C.M."/>
            <person name="Sitter C."/>
            <person name="Sutton G.G."/>
            <person name="Venter J.C."/>
            <person name="Wang Z."/>
            <person name="Woodage T."/>
            <person name="Zheng X.H."/>
            <person name="Zhong F."/>
        </authorList>
    </citation>
    <scope>NUCLEOTIDE SEQUENCE [LARGE SCALE GENOMIC DNA]</scope>
    <source>
        <strain>BN</strain>
        <strain evidence="3">Sprague-Dawley</strain>
    </source>
</reference>
<accession>A6HBF2</accession>
<gene>
    <name evidence="2" type="ORF">rCG_63468</name>
</gene>
<organism evidence="2 3">
    <name type="scientific">Rattus norvegicus</name>
    <name type="common">Rat</name>
    <dbReference type="NCBI Taxonomy" id="10116"/>
    <lineage>
        <taxon>Eukaryota</taxon>
        <taxon>Metazoa</taxon>
        <taxon>Chordata</taxon>
        <taxon>Craniata</taxon>
        <taxon>Vertebrata</taxon>
        <taxon>Euteleostomi</taxon>
        <taxon>Mammalia</taxon>
        <taxon>Eutheria</taxon>
        <taxon>Euarchontoglires</taxon>
        <taxon>Glires</taxon>
        <taxon>Rodentia</taxon>
        <taxon>Myomorpha</taxon>
        <taxon>Muroidea</taxon>
        <taxon>Muridae</taxon>
        <taxon>Murinae</taxon>
        <taxon>Rattus</taxon>
    </lineage>
</organism>
<feature type="transmembrane region" description="Helical" evidence="1">
    <location>
        <begin position="59"/>
        <end position="85"/>
    </location>
</feature>
<evidence type="ECO:0000313" key="3">
    <source>
        <dbReference type="Proteomes" id="UP000234681"/>
    </source>
</evidence>
<evidence type="ECO:0000256" key="1">
    <source>
        <dbReference type="SAM" id="Phobius"/>
    </source>
</evidence>
<feature type="transmembrane region" description="Helical" evidence="1">
    <location>
        <begin position="30"/>
        <end position="53"/>
    </location>
</feature>
<keyword evidence="1" id="KW-0812">Transmembrane</keyword>
<keyword evidence="1" id="KW-0472">Membrane</keyword>
<proteinExistence type="predicted"/>
<dbReference type="Proteomes" id="UP000234681">
    <property type="component" value="Chromosome 6"/>
</dbReference>
<dbReference type="AlphaFoldDB" id="A6HBF2"/>
<protein>
    <submittedName>
        <fullName evidence="2">RCG63468</fullName>
    </submittedName>
</protein>